<dbReference type="Pfam" id="PF07791">
    <property type="entry name" value="Imm11"/>
    <property type="match status" value="1"/>
</dbReference>
<dbReference type="InterPro" id="IPR012433">
    <property type="entry name" value="Imm11"/>
</dbReference>
<protein>
    <recommendedName>
        <fullName evidence="1">Immunity MXAN-0049 protein domain-containing protein</fullName>
    </recommendedName>
</protein>
<dbReference type="EMBL" id="JAPUBN010000006">
    <property type="protein sequence ID" value="MCZ2720418.1"/>
    <property type="molecule type" value="Genomic_DNA"/>
</dbReference>
<evidence type="ECO:0000313" key="2">
    <source>
        <dbReference type="EMBL" id="MCZ2720418.1"/>
    </source>
</evidence>
<dbReference type="Proteomes" id="UP001149719">
    <property type="component" value="Unassembled WGS sequence"/>
</dbReference>
<accession>A0ABT4JPX5</accession>
<keyword evidence="3" id="KW-1185">Reference proteome</keyword>
<proteinExistence type="predicted"/>
<comment type="caution">
    <text evidence="2">The sequence shown here is derived from an EMBL/GenBank/DDBJ whole genome shotgun (WGS) entry which is preliminary data.</text>
</comment>
<evidence type="ECO:0000259" key="1">
    <source>
        <dbReference type="Pfam" id="PF07791"/>
    </source>
</evidence>
<dbReference type="RefSeq" id="WP_269122291.1">
    <property type="nucleotide sequence ID" value="NZ_JAPUBN010000006.1"/>
</dbReference>
<evidence type="ECO:0000313" key="3">
    <source>
        <dbReference type="Proteomes" id="UP001149719"/>
    </source>
</evidence>
<reference evidence="2" key="1">
    <citation type="submission" date="2022-12" db="EMBL/GenBank/DDBJ databases">
        <title>Marinomonas 15G1-11 sp. nov, isolated from marine algae.</title>
        <authorList>
            <person name="Butt M."/>
            <person name="Choi D.G."/>
            <person name="Kim J.M."/>
            <person name="Lee J.K."/>
            <person name="Baek J.H."/>
            <person name="Jeon C.O."/>
        </authorList>
    </citation>
    <scope>NUCLEOTIDE SEQUENCE</scope>
    <source>
        <strain evidence="2">15G1-11</strain>
    </source>
</reference>
<sequence length="169" mass="19965">MSATLTPDHSEEFPKFRVSFVSEQDQENFVKLKEEIRAYINNGRNKNIGRIQRDEPLLDFVDFRAYQLLHPVNEALLPEKICQLDPNSLRDFSHYTDQIYVVSERFKAVIESIEPSVHYFKPFELIDQAGEHLAQYYFFRCMNVVDALIEDSDGFSKVNKNFTRYEKKI</sequence>
<gene>
    <name evidence="2" type="ORF">O1D97_01845</name>
</gene>
<name>A0ABT4JPX5_9GAMM</name>
<feature type="domain" description="Immunity MXAN-0049 protein" evidence="1">
    <location>
        <begin position="89"/>
        <end position="152"/>
    </location>
</feature>
<organism evidence="2 3">
    <name type="scientific">Marinomonas phaeophyticola</name>
    <dbReference type="NCBI Taxonomy" id="3004091"/>
    <lineage>
        <taxon>Bacteria</taxon>
        <taxon>Pseudomonadati</taxon>
        <taxon>Pseudomonadota</taxon>
        <taxon>Gammaproteobacteria</taxon>
        <taxon>Oceanospirillales</taxon>
        <taxon>Oceanospirillaceae</taxon>
        <taxon>Marinomonas</taxon>
    </lineage>
</organism>